<dbReference type="OMA" id="VNHHRHT"/>
<evidence type="ECO:0000256" key="4">
    <source>
        <dbReference type="ARBA" id="ARBA00022880"/>
    </source>
</evidence>
<dbReference type="GO" id="GO:0000076">
    <property type="term" value="P:DNA replication checkpoint signaling"/>
    <property type="evidence" value="ECO:0007669"/>
    <property type="project" value="TreeGrafter"/>
</dbReference>
<name>U1GB88_ENDPU</name>
<feature type="compositionally biased region" description="Basic and acidic residues" evidence="8">
    <location>
        <begin position="1031"/>
        <end position="1043"/>
    </location>
</feature>
<dbReference type="GO" id="GO:0006281">
    <property type="term" value="P:DNA repair"/>
    <property type="evidence" value="ECO:0007669"/>
    <property type="project" value="TreeGrafter"/>
</dbReference>
<proteinExistence type="inferred from homology"/>
<feature type="region of interest" description="Disordered" evidence="8">
    <location>
        <begin position="570"/>
        <end position="603"/>
    </location>
</feature>
<dbReference type="PANTHER" id="PTHR22940">
    <property type="entry name" value="TIMEOUT/TIMELESS-2"/>
    <property type="match status" value="1"/>
</dbReference>
<feature type="compositionally biased region" description="Basic and acidic residues" evidence="8">
    <location>
        <begin position="811"/>
        <end position="834"/>
    </location>
</feature>
<evidence type="ECO:0000256" key="5">
    <source>
        <dbReference type="ARBA" id="ARBA00023242"/>
    </source>
</evidence>
<feature type="compositionally biased region" description="Basic residues" evidence="8">
    <location>
        <begin position="570"/>
        <end position="579"/>
    </location>
</feature>
<evidence type="ECO:0000256" key="7">
    <source>
        <dbReference type="ARBA" id="ARBA00023306"/>
    </source>
</evidence>
<comment type="subcellular location">
    <subcellularLocation>
        <location evidence="1">Nucleus</location>
    </subcellularLocation>
</comment>
<organism evidence="10 11">
    <name type="scientific">Endocarpon pusillum (strain Z07020 / HMAS-L-300199)</name>
    <name type="common">Lichen-forming fungus</name>
    <dbReference type="NCBI Taxonomy" id="1263415"/>
    <lineage>
        <taxon>Eukaryota</taxon>
        <taxon>Fungi</taxon>
        <taxon>Dikarya</taxon>
        <taxon>Ascomycota</taxon>
        <taxon>Pezizomycotina</taxon>
        <taxon>Eurotiomycetes</taxon>
        <taxon>Chaetothyriomycetidae</taxon>
        <taxon>Verrucariales</taxon>
        <taxon>Verrucariaceae</taxon>
        <taxon>Endocarpon</taxon>
    </lineage>
</organism>
<dbReference type="EMBL" id="KE720866">
    <property type="protein sequence ID" value="ERF74807.1"/>
    <property type="molecule type" value="Genomic_DNA"/>
</dbReference>
<evidence type="ECO:0000256" key="3">
    <source>
        <dbReference type="ARBA" id="ARBA00021529"/>
    </source>
</evidence>
<dbReference type="RefSeq" id="XP_007787811.1">
    <property type="nucleotide sequence ID" value="XM_007789621.1"/>
</dbReference>
<evidence type="ECO:0000256" key="1">
    <source>
        <dbReference type="ARBA" id="ARBA00004123"/>
    </source>
</evidence>
<feature type="compositionally biased region" description="Basic and acidic residues" evidence="8">
    <location>
        <begin position="996"/>
        <end position="1021"/>
    </location>
</feature>
<gene>
    <name evidence="10" type="ORF">EPUS_03191</name>
</gene>
<dbReference type="InterPro" id="IPR044998">
    <property type="entry name" value="Timeless"/>
</dbReference>
<dbReference type="Proteomes" id="UP000019373">
    <property type="component" value="Unassembled WGS sequence"/>
</dbReference>
<evidence type="ECO:0000259" key="9">
    <source>
        <dbReference type="Pfam" id="PF04821"/>
    </source>
</evidence>
<feature type="compositionally biased region" description="Acidic residues" evidence="8">
    <location>
        <begin position="1166"/>
        <end position="1175"/>
    </location>
</feature>
<feature type="region of interest" description="Disordered" evidence="8">
    <location>
        <begin position="811"/>
        <end position="842"/>
    </location>
</feature>
<keyword evidence="10" id="KW-0413">Isomerase</keyword>
<protein>
    <recommendedName>
        <fullName evidence="3">Topoisomerase 1-associated factor 1</fullName>
    </recommendedName>
</protein>
<feature type="domain" description="Timeless N-terminal" evidence="9">
    <location>
        <begin position="46"/>
        <end position="313"/>
    </location>
</feature>
<dbReference type="GO" id="GO:0016853">
    <property type="term" value="F:isomerase activity"/>
    <property type="evidence" value="ECO:0007669"/>
    <property type="project" value="UniProtKB-KW"/>
</dbReference>
<dbReference type="Pfam" id="PF04821">
    <property type="entry name" value="TIMELESS"/>
    <property type="match status" value="1"/>
</dbReference>
<feature type="region of interest" description="Disordered" evidence="8">
    <location>
        <begin position="970"/>
        <end position="1179"/>
    </location>
</feature>
<dbReference type="eggNOG" id="KOG1974">
    <property type="taxonomic scope" value="Eukaryota"/>
</dbReference>
<feature type="compositionally biased region" description="Basic and acidic residues" evidence="8">
    <location>
        <begin position="1057"/>
        <end position="1080"/>
    </location>
</feature>
<keyword evidence="7" id="KW-0131">Cell cycle</keyword>
<evidence type="ECO:0000256" key="8">
    <source>
        <dbReference type="SAM" id="MobiDB-lite"/>
    </source>
</evidence>
<feature type="compositionally biased region" description="Acidic residues" evidence="8">
    <location>
        <begin position="588"/>
        <end position="603"/>
    </location>
</feature>
<sequence length="1197" mass="137422">MSDQEIGLEAHHLFDKAQTVDPEVRAHVYSLVTALGGTEADEAGSYVLGDDALACLRDLKRWLKLYDEKNNRLDVARCLAEANLVNGDLLPILAAWTEDSNNNRAKARLALACLELLVPLTWPLEHAGGMTVNHHRHTPYIQQAHVRYKAGTLCYGRASILRTIVRIGLPSIATSKDDRTSRDEGIIKLMLYFFRNISIITPLPNLPSQGLDDEISRSATIEAFRQQDVFALLLTMCSNMGEDFNLQDVIVLEIIFNLIKGVNVEKLFMNEEQRKIQKTTELKDVLGKERAMHRDYAKIAPTRHGRFGTMIWVKREDEKVSAISGQDNLKDGRNSLLKMDKSKKWSKPQQRRKDLDHSIYDFDHSVPLTADASELLRNFVEEFLDSGFNPLFTHLRKAIEREADRLLDINYRQFFYTVSWFLQAEKCRRARQEKDRKNQKVQTDFEAESYGLVAAVLNQETFITLNRYMQTSFDNKEWQDLNASMRCFTQILLTVQEMAQSSLEEDQEIADNIQNRIFYEETTHDRIVNILKGYKDQGFGYLDACTELSHVFLRMLERYSKENADLQIRSRRRARRKKKEQQTTQNGENEEADDDDDDVRSENEDIAEAAQVSRERKFDFTRFAAKFTSQSSVNTLVAFTAFYRDLSIDQLKRAHRFFYRVAFKQELAVLLFRVDIIALFYQLIKGPEGLDRSNAMYKEWDELVRQVLKKMFKKLEQRPELIVEMLFSKIRATLYYLEYGHERQTVSSTRTPAELEVKAAPDRDVNEQIGIVVAALLKDDKESFVRWVLETIAKAADERKAWDAEATARRELSGIATEPHEETTAAEKGDDKPGPKAPSIVIRPPTDEIRTATFKDAKLKLLMTLSGFERSGGEEKADATWIMPSAVSSTSLEELHITIEKYLGTMWTDPSGQEPENFLRRVKTTTAAAYAEDGEQEPRRDAFIDDSEGSDDLQDFMFPDNVRSKSDALTQLKKKHKKPKLRTKNNVEPLAEDELDERRKAREQAALDRRRKIKSELYIRDSDEEMDEEENRAFFAREEENRRKQAQRVMAALSLGRTEEGAATKKEKKRKSESIEEGNEKRRRRNDSEDERMSGIEDEIEMMEAESASSPRHRAATSDDELDIEDTPLSSQSQASNAGSGKDVALREIAPPRLNSSAMAKGQEADDRDDSDDELPVLASQRRRVRAGFILDDSDED</sequence>
<dbReference type="GeneID" id="19238237"/>
<feature type="compositionally biased region" description="Low complexity" evidence="8">
    <location>
        <begin position="1130"/>
        <end position="1141"/>
    </location>
</feature>
<dbReference type="InterPro" id="IPR006906">
    <property type="entry name" value="Timeless_N"/>
</dbReference>
<dbReference type="HOGENOM" id="CLU_004390_0_0_1"/>
<dbReference type="OrthoDB" id="310853at2759"/>
<reference evidence="11" key="1">
    <citation type="journal article" date="2014" name="BMC Genomics">
        <title>Genome characteristics reveal the impact of lichenization on lichen-forming fungus Endocarpon pusillum Hedwig (Verrucariales, Ascomycota).</title>
        <authorList>
            <person name="Wang Y.-Y."/>
            <person name="Liu B."/>
            <person name="Zhang X.-Y."/>
            <person name="Zhou Q.-M."/>
            <person name="Zhang T."/>
            <person name="Li H."/>
            <person name="Yu Y.-F."/>
            <person name="Zhang X.-L."/>
            <person name="Hao X.-Y."/>
            <person name="Wang M."/>
            <person name="Wang L."/>
            <person name="Wei J.-C."/>
        </authorList>
    </citation>
    <scope>NUCLEOTIDE SEQUENCE [LARGE SCALE GENOMIC DNA]</scope>
    <source>
        <strain evidence="11">Z07020 / HMAS-L-300199</strain>
    </source>
</reference>
<dbReference type="GO" id="GO:0031298">
    <property type="term" value="C:replication fork protection complex"/>
    <property type="evidence" value="ECO:0007669"/>
    <property type="project" value="TreeGrafter"/>
</dbReference>
<keyword evidence="4" id="KW-0236">DNA replication inhibitor</keyword>
<feature type="compositionally biased region" description="Basic residues" evidence="8">
    <location>
        <begin position="972"/>
        <end position="983"/>
    </location>
</feature>
<feature type="region of interest" description="Disordered" evidence="8">
    <location>
        <begin position="931"/>
        <end position="951"/>
    </location>
</feature>
<evidence type="ECO:0000313" key="10">
    <source>
        <dbReference type="EMBL" id="ERF74807.1"/>
    </source>
</evidence>
<evidence type="ECO:0000313" key="11">
    <source>
        <dbReference type="Proteomes" id="UP000019373"/>
    </source>
</evidence>
<evidence type="ECO:0000256" key="6">
    <source>
        <dbReference type="ARBA" id="ARBA00023254"/>
    </source>
</evidence>
<evidence type="ECO:0000256" key="2">
    <source>
        <dbReference type="ARBA" id="ARBA00008174"/>
    </source>
</evidence>
<dbReference type="PANTHER" id="PTHR22940:SF4">
    <property type="entry name" value="PROTEIN TIMELESS HOMOLOG"/>
    <property type="match status" value="1"/>
</dbReference>
<dbReference type="GO" id="GO:0043111">
    <property type="term" value="P:replication fork arrest"/>
    <property type="evidence" value="ECO:0007669"/>
    <property type="project" value="TreeGrafter"/>
</dbReference>
<keyword evidence="11" id="KW-1185">Reference proteome</keyword>
<dbReference type="AlphaFoldDB" id="U1GB88"/>
<dbReference type="GO" id="GO:0003677">
    <property type="term" value="F:DNA binding"/>
    <property type="evidence" value="ECO:0007669"/>
    <property type="project" value="TreeGrafter"/>
</dbReference>
<comment type="similarity">
    <text evidence="2">Belongs to the timeless family.</text>
</comment>
<accession>U1GB88</accession>
<keyword evidence="5" id="KW-0539">Nucleus</keyword>
<dbReference type="GO" id="GO:0051321">
    <property type="term" value="P:meiotic cell cycle"/>
    <property type="evidence" value="ECO:0007669"/>
    <property type="project" value="UniProtKB-KW"/>
</dbReference>
<keyword evidence="6" id="KW-0469">Meiosis</keyword>